<accession>A0ABC8LDI6</accession>
<dbReference type="Proteomes" id="UP001642260">
    <property type="component" value="Unassembled WGS sequence"/>
</dbReference>
<keyword evidence="2" id="KW-1185">Reference proteome</keyword>
<dbReference type="EMBL" id="CAKOAT010519598">
    <property type="protein sequence ID" value="CAH8381678.1"/>
    <property type="molecule type" value="Genomic_DNA"/>
</dbReference>
<name>A0ABC8LDI6_ERUVS</name>
<sequence length="284" mass="31719">MRESHSVPFQFVDGDLLLCSLEQFQKRCLFLLDFAKEVRETLEGVKASSDHPFSGEDVKISDLCWAMSAVSTRAFCLHHGNGKLHDYGFVVESNPYDTVELKYDEGLLDTASMVVGIASPKFSSPAPWQHQLLSQLNLAGKMPDLKVTLGGQEIVEGRLLAAIRILLSSEMVEVEKHDLDTLKSLSSTASLGIANEIATSRTVIAQIFILHCPSWNCQRDCHFPHYYSSLCTCRLCIETFSDKGNGRRGYTEKGVSETAQLSIKYRIQKKSVITGVIEDLRRRV</sequence>
<dbReference type="PANTHER" id="PTHR13271">
    <property type="entry name" value="UNCHARACTERIZED PUTATIVE METHYLTRANSFERASE"/>
    <property type="match status" value="1"/>
</dbReference>
<reference evidence="1 2" key="1">
    <citation type="submission" date="2022-03" db="EMBL/GenBank/DDBJ databases">
        <authorList>
            <person name="Macdonald S."/>
            <person name="Ahmed S."/>
            <person name="Newling K."/>
        </authorList>
    </citation>
    <scope>NUCLEOTIDE SEQUENCE [LARGE SCALE GENOMIC DNA]</scope>
</reference>
<gene>
    <name evidence="1" type="ORF">ERUC_LOCUS34161</name>
</gene>
<dbReference type="InterPro" id="IPR050600">
    <property type="entry name" value="SETD3_SETD6_MTase"/>
</dbReference>
<comment type="caution">
    <text evidence="1">The sequence shown here is derived from an EMBL/GenBank/DDBJ whole genome shotgun (WGS) entry which is preliminary data.</text>
</comment>
<proteinExistence type="predicted"/>
<protein>
    <submittedName>
        <fullName evidence="1">Uncharacterized protein</fullName>
    </submittedName>
</protein>
<evidence type="ECO:0000313" key="1">
    <source>
        <dbReference type="EMBL" id="CAH8381678.1"/>
    </source>
</evidence>
<dbReference type="PANTHER" id="PTHR13271:SF116">
    <property type="entry name" value="F21J9.27"/>
    <property type="match status" value="1"/>
</dbReference>
<dbReference type="AlphaFoldDB" id="A0ABC8LDI6"/>
<organism evidence="1 2">
    <name type="scientific">Eruca vesicaria subsp. sativa</name>
    <name type="common">Garden rocket</name>
    <name type="synonym">Eruca sativa</name>
    <dbReference type="NCBI Taxonomy" id="29727"/>
    <lineage>
        <taxon>Eukaryota</taxon>
        <taxon>Viridiplantae</taxon>
        <taxon>Streptophyta</taxon>
        <taxon>Embryophyta</taxon>
        <taxon>Tracheophyta</taxon>
        <taxon>Spermatophyta</taxon>
        <taxon>Magnoliopsida</taxon>
        <taxon>eudicotyledons</taxon>
        <taxon>Gunneridae</taxon>
        <taxon>Pentapetalae</taxon>
        <taxon>rosids</taxon>
        <taxon>malvids</taxon>
        <taxon>Brassicales</taxon>
        <taxon>Brassicaceae</taxon>
        <taxon>Brassiceae</taxon>
        <taxon>Eruca</taxon>
    </lineage>
</organism>
<evidence type="ECO:0000313" key="2">
    <source>
        <dbReference type="Proteomes" id="UP001642260"/>
    </source>
</evidence>